<name>A0A5B7HJ93_PORTR</name>
<proteinExistence type="predicted"/>
<protein>
    <submittedName>
        <fullName evidence="1">Uncharacterized protein</fullName>
    </submittedName>
</protein>
<comment type="caution">
    <text evidence="1">The sequence shown here is derived from an EMBL/GenBank/DDBJ whole genome shotgun (WGS) entry which is preliminary data.</text>
</comment>
<sequence>MCVLRVRVSGVRGERGEVRGGEGQGKAGQGGKVMVGRAGGLADCLSRPRVPGSLGVTVRRACSGGGLRWPAASWY</sequence>
<evidence type="ECO:0000313" key="1">
    <source>
        <dbReference type="EMBL" id="MPC72921.1"/>
    </source>
</evidence>
<keyword evidence="2" id="KW-1185">Reference proteome</keyword>
<dbReference type="EMBL" id="VSRR010035684">
    <property type="protein sequence ID" value="MPC72921.1"/>
    <property type="molecule type" value="Genomic_DNA"/>
</dbReference>
<evidence type="ECO:0000313" key="2">
    <source>
        <dbReference type="Proteomes" id="UP000324222"/>
    </source>
</evidence>
<dbReference type="Proteomes" id="UP000324222">
    <property type="component" value="Unassembled WGS sequence"/>
</dbReference>
<accession>A0A5B7HJ93</accession>
<reference evidence="1 2" key="1">
    <citation type="submission" date="2019-05" db="EMBL/GenBank/DDBJ databases">
        <title>Another draft genome of Portunus trituberculatus and its Hox gene families provides insights of decapod evolution.</title>
        <authorList>
            <person name="Jeong J.-H."/>
            <person name="Song I."/>
            <person name="Kim S."/>
            <person name="Choi T."/>
            <person name="Kim D."/>
            <person name="Ryu S."/>
            <person name="Kim W."/>
        </authorList>
    </citation>
    <scope>NUCLEOTIDE SEQUENCE [LARGE SCALE GENOMIC DNA]</scope>
    <source>
        <tissue evidence="1">Muscle</tissue>
    </source>
</reference>
<organism evidence="1 2">
    <name type="scientific">Portunus trituberculatus</name>
    <name type="common">Swimming crab</name>
    <name type="synonym">Neptunus trituberculatus</name>
    <dbReference type="NCBI Taxonomy" id="210409"/>
    <lineage>
        <taxon>Eukaryota</taxon>
        <taxon>Metazoa</taxon>
        <taxon>Ecdysozoa</taxon>
        <taxon>Arthropoda</taxon>
        <taxon>Crustacea</taxon>
        <taxon>Multicrustacea</taxon>
        <taxon>Malacostraca</taxon>
        <taxon>Eumalacostraca</taxon>
        <taxon>Eucarida</taxon>
        <taxon>Decapoda</taxon>
        <taxon>Pleocyemata</taxon>
        <taxon>Brachyura</taxon>
        <taxon>Eubrachyura</taxon>
        <taxon>Portunoidea</taxon>
        <taxon>Portunidae</taxon>
        <taxon>Portuninae</taxon>
        <taxon>Portunus</taxon>
    </lineage>
</organism>
<dbReference type="AlphaFoldDB" id="A0A5B7HJ93"/>
<gene>
    <name evidence="1" type="ORF">E2C01_067235</name>
</gene>